<dbReference type="InterPro" id="IPR036188">
    <property type="entry name" value="FAD/NAD-bd_sf"/>
</dbReference>
<dbReference type="PANTHER" id="PTHR10632:SF2">
    <property type="entry name" value="SULFIDE:QUINONE OXIDOREDUCTASE, MITOCHONDRIAL"/>
    <property type="match status" value="1"/>
</dbReference>
<accession>A0A0C2X5W1</accession>
<organism evidence="1 2">
    <name type="scientific">Amanita muscaria (strain Koide BX008)</name>
    <dbReference type="NCBI Taxonomy" id="946122"/>
    <lineage>
        <taxon>Eukaryota</taxon>
        <taxon>Fungi</taxon>
        <taxon>Dikarya</taxon>
        <taxon>Basidiomycota</taxon>
        <taxon>Agaricomycotina</taxon>
        <taxon>Agaricomycetes</taxon>
        <taxon>Agaricomycetidae</taxon>
        <taxon>Agaricales</taxon>
        <taxon>Pluteineae</taxon>
        <taxon>Amanitaceae</taxon>
        <taxon>Amanita</taxon>
    </lineage>
</organism>
<dbReference type="Proteomes" id="UP000054549">
    <property type="component" value="Unassembled WGS sequence"/>
</dbReference>
<dbReference type="GO" id="GO:0070224">
    <property type="term" value="F:sulfide:quinone oxidoreductase activity"/>
    <property type="evidence" value="ECO:0007669"/>
    <property type="project" value="TreeGrafter"/>
</dbReference>
<dbReference type="SUPFAM" id="SSF51905">
    <property type="entry name" value="FAD/NAD(P)-binding domain"/>
    <property type="match status" value="2"/>
</dbReference>
<dbReference type="STRING" id="946122.A0A0C2X5W1"/>
<gene>
    <name evidence="1" type="ORF">M378DRAFT_68827</name>
</gene>
<dbReference type="GO" id="GO:0071949">
    <property type="term" value="F:FAD binding"/>
    <property type="evidence" value="ECO:0007669"/>
    <property type="project" value="TreeGrafter"/>
</dbReference>
<dbReference type="InterPro" id="IPR015904">
    <property type="entry name" value="Sulphide_quinone_reductase"/>
</dbReference>
<reference evidence="1 2" key="1">
    <citation type="submission" date="2014-04" db="EMBL/GenBank/DDBJ databases">
        <title>Evolutionary Origins and Diversification of the Mycorrhizal Mutualists.</title>
        <authorList>
            <consortium name="DOE Joint Genome Institute"/>
            <consortium name="Mycorrhizal Genomics Consortium"/>
            <person name="Kohler A."/>
            <person name="Kuo A."/>
            <person name="Nagy L.G."/>
            <person name="Floudas D."/>
            <person name="Copeland A."/>
            <person name="Barry K.W."/>
            <person name="Cichocki N."/>
            <person name="Veneault-Fourrey C."/>
            <person name="LaButti K."/>
            <person name="Lindquist E.A."/>
            <person name="Lipzen A."/>
            <person name="Lundell T."/>
            <person name="Morin E."/>
            <person name="Murat C."/>
            <person name="Riley R."/>
            <person name="Ohm R."/>
            <person name="Sun H."/>
            <person name="Tunlid A."/>
            <person name="Henrissat B."/>
            <person name="Grigoriev I.V."/>
            <person name="Hibbett D.S."/>
            <person name="Martin F."/>
        </authorList>
    </citation>
    <scope>NUCLEOTIDE SEQUENCE [LARGE SCALE GENOMIC DNA]</scope>
    <source>
        <strain evidence="1 2">Koide BX008</strain>
    </source>
</reference>
<dbReference type="FunCoup" id="A0A0C2X5W1">
    <property type="interactions" value="238"/>
</dbReference>
<protein>
    <submittedName>
        <fullName evidence="1">Uncharacterized protein</fullName>
    </submittedName>
</protein>
<sequence length="382" mass="42938">GSGGLTVAQQIYDRFKAAGTPLNVGDITIVDGANHHYYQVTLVGAGLRNKSDFQQPMEGLVPKHINFVRENVVAFSPTTSSVRTASGRNLTYDALVVATGLKIKWDAIQGLQDALANPGSGVSSIYSYDACDKAWHDIENLRSGQAIFTQPAGVIKCAGAPQKIMWMAYDRFKRTNRLDKIQVNFCTGMPTMFSVKKYSDALDDLRIQRGINGWEPIENNYAIQWDQRVVSLKTLFSSSMFTKDLMHVLKRNLLQCHWAVRTLTKRSYATTLPDNHASRIVVVGAAPVLTENLHCFLQNGKVGEAKYDGYSSCPLLTGYGKLMLAEFQYGFVPKETFSTFFNQAKSNRLFYYLKKDFFPFAYWNYMVKGKWFGRSGWSRPAL</sequence>
<dbReference type="HOGENOM" id="CLU_030742_2_2_1"/>
<feature type="non-terminal residue" evidence="1">
    <location>
        <position position="1"/>
    </location>
</feature>
<dbReference type="GO" id="GO:0070221">
    <property type="term" value="P:sulfide oxidation, using sulfide:quinone oxidoreductase"/>
    <property type="evidence" value="ECO:0007669"/>
    <property type="project" value="TreeGrafter"/>
</dbReference>
<dbReference type="EMBL" id="KN818225">
    <property type="protein sequence ID" value="KIL69712.1"/>
    <property type="molecule type" value="Genomic_DNA"/>
</dbReference>
<dbReference type="OrthoDB" id="5376590at2759"/>
<evidence type="ECO:0000313" key="2">
    <source>
        <dbReference type="Proteomes" id="UP000054549"/>
    </source>
</evidence>
<dbReference type="PANTHER" id="PTHR10632">
    <property type="entry name" value="SULFIDE:QUINONE OXIDOREDUCTASE"/>
    <property type="match status" value="1"/>
</dbReference>
<evidence type="ECO:0000313" key="1">
    <source>
        <dbReference type="EMBL" id="KIL69712.1"/>
    </source>
</evidence>
<proteinExistence type="predicted"/>
<dbReference type="AlphaFoldDB" id="A0A0C2X5W1"/>
<dbReference type="InParanoid" id="A0A0C2X5W1"/>
<keyword evidence="2" id="KW-1185">Reference proteome</keyword>
<dbReference type="GO" id="GO:0005739">
    <property type="term" value="C:mitochondrion"/>
    <property type="evidence" value="ECO:0007669"/>
    <property type="project" value="TreeGrafter"/>
</dbReference>
<dbReference type="Gene3D" id="3.50.50.100">
    <property type="match status" value="1"/>
</dbReference>
<name>A0A0C2X5W1_AMAMK</name>